<dbReference type="InterPro" id="IPR027417">
    <property type="entry name" value="P-loop_NTPase"/>
</dbReference>
<dbReference type="GO" id="GO:0005871">
    <property type="term" value="C:kinesin complex"/>
    <property type="evidence" value="ECO:0007669"/>
    <property type="project" value="TreeGrafter"/>
</dbReference>
<keyword evidence="4" id="KW-0206">Cytoskeleton</keyword>
<dbReference type="AlphaFoldDB" id="A0A1S3CX19"/>
<dbReference type="Proteomes" id="UP000079169">
    <property type="component" value="Unplaced"/>
</dbReference>
<evidence type="ECO:0000259" key="6">
    <source>
        <dbReference type="SMART" id="SM00129"/>
    </source>
</evidence>
<organism evidence="7 8">
    <name type="scientific">Diaphorina citri</name>
    <name type="common">Asian citrus psyllid</name>
    <dbReference type="NCBI Taxonomy" id="121845"/>
    <lineage>
        <taxon>Eukaryota</taxon>
        <taxon>Metazoa</taxon>
        <taxon>Ecdysozoa</taxon>
        <taxon>Arthropoda</taxon>
        <taxon>Hexapoda</taxon>
        <taxon>Insecta</taxon>
        <taxon>Pterygota</taxon>
        <taxon>Neoptera</taxon>
        <taxon>Paraneoptera</taxon>
        <taxon>Hemiptera</taxon>
        <taxon>Sternorrhyncha</taxon>
        <taxon>Psylloidea</taxon>
        <taxon>Psyllidae</taxon>
        <taxon>Diaphorininae</taxon>
        <taxon>Diaphorina</taxon>
    </lineage>
</organism>
<evidence type="ECO:0000256" key="5">
    <source>
        <dbReference type="SAM" id="MobiDB-lite"/>
    </source>
</evidence>
<keyword evidence="7" id="KW-1185">Reference proteome</keyword>
<reference evidence="8" key="1">
    <citation type="submission" date="2025-08" db="UniProtKB">
        <authorList>
            <consortium name="RefSeq"/>
        </authorList>
    </citation>
    <scope>IDENTIFICATION</scope>
</reference>
<keyword evidence="3" id="KW-0067">ATP-binding</keyword>
<evidence type="ECO:0000313" key="7">
    <source>
        <dbReference type="Proteomes" id="UP000079169"/>
    </source>
</evidence>
<feature type="region of interest" description="Disordered" evidence="5">
    <location>
        <begin position="438"/>
        <end position="459"/>
    </location>
</feature>
<dbReference type="PaxDb" id="121845-A0A1S3CX19"/>
<dbReference type="InterPro" id="IPR036961">
    <property type="entry name" value="Kinesin_motor_dom_sf"/>
</dbReference>
<dbReference type="Pfam" id="PF00225">
    <property type="entry name" value="Kinesin"/>
    <property type="match status" value="1"/>
</dbReference>
<dbReference type="KEGG" id="dci:103506183"/>
<keyword evidence="4" id="KW-0963">Cytoplasm</keyword>
<dbReference type="GO" id="GO:0007018">
    <property type="term" value="P:microtubule-based movement"/>
    <property type="evidence" value="ECO:0007669"/>
    <property type="project" value="InterPro"/>
</dbReference>
<dbReference type="GO" id="GO:0003777">
    <property type="term" value="F:microtubule motor activity"/>
    <property type="evidence" value="ECO:0007669"/>
    <property type="project" value="InterPro"/>
</dbReference>
<dbReference type="GO" id="GO:0008017">
    <property type="term" value="F:microtubule binding"/>
    <property type="evidence" value="ECO:0007669"/>
    <property type="project" value="InterPro"/>
</dbReference>
<comment type="subcellular location">
    <subcellularLocation>
        <location evidence="1">Cytoplasm</location>
        <location evidence="1">Cytoskeleton</location>
    </subcellularLocation>
</comment>
<dbReference type="InterPro" id="IPR027640">
    <property type="entry name" value="Kinesin-like_fam"/>
</dbReference>
<dbReference type="PANTHER" id="PTHR24115:SF1016">
    <property type="entry name" value="KINESIN FAMILY MEMBER 19A"/>
    <property type="match status" value="1"/>
</dbReference>
<dbReference type="SUPFAM" id="SSF52540">
    <property type="entry name" value="P-loop containing nucleoside triphosphate hydrolases"/>
    <property type="match status" value="1"/>
</dbReference>
<dbReference type="InterPro" id="IPR001752">
    <property type="entry name" value="Kinesin_motor_dom"/>
</dbReference>
<dbReference type="GO" id="GO:0005874">
    <property type="term" value="C:microtubule"/>
    <property type="evidence" value="ECO:0007669"/>
    <property type="project" value="TreeGrafter"/>
</dbReference>
<protein>
    <submittedName>
        <fullName evidence="8">Kinesin-like protein KIF9</fullName>
    </submittedName>
</protein>
<evidence type="ECO:0000256" key="4">
    <source>
        <dbReference type="ARBA" id="ARBA00023212"/>
    </source>
</evidence>
<dbReference type="PANTHER" id="PTHR24115">
    <property type="entry name" value="KINESIN-RELATED"/>
    <property type="match status" value="1"/>
</dbReference>
<evidence type="ECO:0000256" key="2">
    <source>
        <dbReference type="ARBA" id="ARBA00022741"/>
    </source>
</evidence>
<proteinExistence type="predicted"/>
<dbReference type="GO" id="GO:0005524">
    <property type="term" value="F:ATP binding"/>
    <property type="evidence" value="ECO:0007669"/>
    <property type="project" value="UniProtKB-KW"/>
</dbReference>
<evidence type="ECO:0000256" key="1">
    <source>
        <dbReference type="ARBA" id="ARBA00004245"/>
    </source>
</evidence>
<dbReference type="STRING" id="121845.A0A1S3CX19"/>
<gene>
    <name evidence="8" type="primary">LOC103506183</name>
</gene>
<accession>A0A1S3CX19</accession>
<dbReference type="RefSeq" id="XP_008468789.1">
    <property type="nucleotide sequence ID" value="XM_008470567.3"/>
</dbReference>
<dbReference type="OMA" id="DIMQYER"/>
<dbReference type="Gene3D" id="3.40.850.10">
    <property type="entry name" value="Kinesin motor domain"/>
    <property type="match status" value="1"/>
</dbReference>
<name>A0A1S3CX19_DIACI</name>
<keyword evidence="2" id="KW-0547">Nucleotide-binding</keyword>
<dbReference type="SMART" id="SM00129">
    <property type="entry name" value="KISc"/>
    <property type="match status" value="1"/>
</dbReference>
<dbReference type="GeneID" id="103506183"/>
<evidence type="ECO:0000313" key="8">
    <source>
        <dbReference type="RefSeq" id="XP_008468789.1"/>
    </source>
</evidence>
<sequence>MALSKFYIRPFPYEYWDKKNYRLSDDNRNFLIRVLHSKSEKKFLQYTPDGILYNMSQEQVFQNAIHHHLEFCLRMKNVDMVILSIGQSCCGKTYSMLALEESPISQGIVPRLLSTLMQLKESTKDMKMNIQLSYIENSKDAFYDLLSSKTTLKVVTREGEITKINTSDMRDGLQCFYQGEKRRKKNTKVAHKGSNLSNTIITFHITETYSKSSRVCKYKIHCMDTVGFDQRDNIALINNYATFISDFKSKRTIETTQSFLCKYFGKQINELHLITLAHISMQEAHLKKTLSLLRLASPTRAIIVRFETPLEYVLKNISRSKNIIENLHRESTMHDLIYDERFVPDFKSQTDYDNIRKHAAEYFNNEISVIDYTDIESIHLIIRYFKSIYLDLVLNKEKYLNDEKLEILEKLKNELIDHNILNEEQAIAEARDRIKGKKKRKGGKGLPLTVDNKGKKQKNIPRDEIRSAKEPISIQPTEDTKDIKSQENKVDRYFEDFLKNELFQNKYREIEDLEPTLTDVKMKLYTIVGEYYRSLVHYEPKQLECILYTGGKNMGECVKLGTKLDELILEKNQQNHFLQEIQQLKTDLLLKQTLINRLYSELENEFIKYCSFDGSAGSDLGDLTNEFKENSLYGPQTEI</sequence>
<dbReference type="GO" id="GO:0016887">
    <property type="term" value="F:ATP hydrolysis activity"/>
    <property type="evidence" value="ECO:0007669"/>
    <property type="project" value="TreeGrafter"/>
</dbReference>
<feature type="domain" description="Kinesin motor" evidence="6">
    <location>
        <begin position="7"/>
        <end position="310"/>
    </location>
</feature>
<evidence type="ECO:0000256" key="3">
    <source>
        <dbReference type="ARBA" id="ARBA00022840"/>
    </source>
</evidence>